<dbReference type="SUPFAM" id="SSF48008">
    <property type="entry name" value="GntR ligand-binding domain-like"/>
    <property type="match status" value="1"/>
</dbReference>
<dbReference type="PANTHER" id="PTHR43537">
    <property type="entry name" value="TRANSCRIPTIONAL REGULATOR, GNTR FAMILY"/>
    <property type="match status" value="1"/>
</dbReference>
<keyword evidence="3" id="KW-0804">Transcription</keyword>
<dbReference type="Proteomes" id="UP000198290">
    <property type="component" value="Chromosome"/>
</dbReference>
<dbReference type="InterPro" id="IPR008920">
    <property type="entry name" value="TF_FadR/GntR_C"/>
</dbReference>
<dbReference type="CDD" id="cd07377">
    <property type="entry name" value="WHTH_GntR"/>
    <property type="match status" value="1"/>
</dbReference>
<reference evidence="6" key="1">
    <citation type="journal article" date="2017" name="Biotechnol. Biofuels">
        <title>Evaluation of environmental bacterial communities as a factor affecting the growth of duckweed Lemna minor.</title>
        <authorList>
            <person name="Ishizawa H."/>
            <person name="Kuroda M."/>
            <person name="Morikawa M."/>
            <person name="Ike M."/>
        </authorList>
    </citation>
    <scope>NUCLEOTIDE SEQUENCE [LARGE SCALE GENOMIC DNA]</scope>
    <source>
        <strain evidence="6">H3</strain>
    </source>
</reference>
<dbReference type="InterPro" id="IPR036390">
    <property type="entry name" value="WH_DNA-bd_sf"/>
</dbReference>
<accession>A0A3G9G8K8</accession>
<dbReference type="InterPro" id="IPR011711">
    <property type="entry name" value="GntR_C"/>
</dbReference>
<sequence>MSIPPLLTGMLPVNQQIFRLLRQDIVTARIPPGVLLSEKEISSRFAVSRQPVREAFIKLAEAGLVQILPQRGTLVVRISVSQVAEGSFIRQAVECAVARRLAAQISPGQLLTLEHNLQQQQLAAQNGQADVFLQLDDAFHQLLAHFAACTLAWQTIESIKATMDRVRFLSLDAVSPPELLIEQHAQIVTALQARDADASEVAMAAHLQEIGRSVLEVARHNQDWFIN</sequence>
<evidence type="ECO:0000256" key="2">
    <source>
        <dbReference type="ARBA" id="ARBA00023125"/>
    </source>
</evidence>
<dbReference type="OrthoDB" id="9788098at2"/>
<dbReference type="InterPro" id="IPR000524">
    <property type="entry name" value="Tscrpt_reg_HTH_GntR"/>
</dbReference>
<keyword evidence="1" id="KW-0805">Transcription regulation</keyword>
<evidence type="ECO:0000259" key="4">
    <source>
        <dbReference type="PROSITE" id="PS50949"/>
    </source>
</evidence>
<evidence type="ECO:0000256" key="3">
    <source>
        <dbReference type="ARBA" id="ARBA00023163"/>
    </source>
</evidence>
<organism evidence="5 6">
    <name type="scientific">Aquitalea magnusonii</name>
    <dbReference type="NCBI Taxonomy" id="332411"/>
    <lineage>
        <taxon>Bacteria</taxon>
        <taxon>Pseudomonadati</taxon>
        <taxon>Pseudomonadota</taxon>
        <taxon>Betaproteobacteria</taxon>
        <taxon>Neisseriales</taxon>
        <taxon>Chromobacteriaceae</taxon>
        <taxon>Aquitalea</taxon>
    </lineage>
</organism>
<dbReference type="PRINTS" id="PR00035">
    <property type="entry name" value="HTHGNTR"/>
</dbReference>
<protein>
    <submittedName>
        <fullName evidence="5">Transcriptional regulator, GntR family</fullName>
    </submittedName>
</protein>
<dbReference type="SUPFAM" id="SSF46785">
    <property type="entry name" value="Winged helix' DNA-binding domain"/>
    <property type="match status" value="1"/>
</dbReference>
<dbReference type="SMART" id="SM00345">
    <property type="entry name" value="HTH_GNTR"/>
    <property type="match status" value="1"/>
</dbReference>
<dbReference type="GO" id="GO:0003700">
    <property type="term" value="F:DNA-binding transcription factor activity"/>
    <property type="evidence" value="ECO:0007669"/>
    <property type="project" value="InterPro"/>
</dbReference>
<dbReference type="SMART" id="SM00895">
    <property type="entry name" value="FCD"/>
    <property type="match status" value="1"/>
</dbReference>
<evidence type="ECO:0000256" key="1">
    <source>
        <dbReference type="ARBA" id="ARBA00023015"/>
    </source>
</evidence>
<gene>
    <name evidence="5" type="ORF">DLM_0677</name>
</gene>
<evidence type="ECO:0000313" key="5">
    <source>
        <dbReference type="EMBL" id="BBF84330.1"/>
    </source>
</evidence>
<dbReference type="PANTHER" id="PTHR43537:SF6">
    <property type="entry name" value="HTH-TYPE TRANSCRIPTIONAL REPRESSOR RSPR"/>
    <property type="match status" value="1"/>
</dbReference>
<dbReference type="AlphaFoldDB" id="A0A3G9G8K8"/>
<dbReference type="EMBL" id="AP018823">
    <property type="protein sequence ID" value="BBF84330.1"/>
    <property type="molecule type" value="Genomic_DNA"/>
</dbReference>
<name>A0A3G9G8K8_9NEIS</name>
<dbReference type="GO" id="GO:0003677">
    <property type="term" value="F:DNA binding"/>
    <property type="evidence" value="ECO:0007669"/>
    <property type="project" value="UniProtKB-KW"/>
</dbReference>
<dbReference type="InterPro" id="IPR036388">
    <property type="entry name" value="WH-like_DNA-bd_sf"/>
</dbReference>
<dbReference type="PROSITE" id="PS50949">
    <property type="entry name" value="HTH_GNTR"/>
    <property type="match status" value="1"/>
</dbReference>
<dbReference type="Gene3D" id="1.10.10.10">
    <property type="entry name" value="Winged helix-like DNA-binding domain superfamily/Winged helix DNA-binding domain"/>
    <property type="match status" value="1"/>
</dbReference>
<reference evidence="6" key="3">
    <citation type="journal article" date="2017" name="Plant Physiol. Biochem.">
        <title>Differential oxidative and antioxidative response of duckweed Lemna minor toward plant growth promoting/inhibiting bacteria.</title>
        <authorList>
            <person name="Ishizawa H."/>
            <person name="Kuroda M."/>
            <person name="Morikawa M."/>
            <person name="Ike M."/>
        </authorList>
    </citation>
    <scope>NUCLEOTIDE SEQUENCE [LARGE SCALE GENOMIC DNA]</scope>
    <source>
        <strain evidence="6">H3</strain>
    </source>
</reference>
<reference evidence="5 6" key="2">
    <citation type="journal article" date="2017" name="Genome Announc.">
        <title>Draft genome sequence of Aquitalea magnusonii strain H3, a plant growth-promoting bacterium of duckweed Lemna minor.</title>
        <authorList>
            <person name="Ishizawa H."/>
            <person name="Kuroda M."/>
            <person name="Ike M."/>
        </authorList>
    </citation>
    <scope>NUCLEOTIDE SEQUENCE [LARGE SCALE GENOMIC DNA]</scope>
    <source>
        <strain evidence="5 6">H3</strain>
    </source>
</reference>
<dbReference type="Pfam" id="PF00392">
    <property type="entry name" value="GntR"/>
    <property type="match status" value="1"/>
</dbReference>
<keyword evidence="6" id="KW-1185">Reference proteome</keyword>
<dbReference type="Pfam" id="PF07729">
    <property type="entry name" value="FCD"/>
    <property type="match status" value="1"/>
</dbReference>
<dbReference type="KEGG" id="amah:DLM_0677"/>
<dbReference type="Gene3D" id="1.20.120.530">
    <property type="entry name" value="GntR ligand-binding domain-like"/>
    <property type="match status" value="1"/>
</dbReference>
<feature type="domain" description="HTH gntR-type" evidence="4">
    <location>
        <begin position="11"/>
        <end position="78"/>
    </location>
</feature>
<evidence type="ECO:0000313" key="6">
    <source>
        <dbReference type="Proteomes" id="UP000198290"/>
    </source>
</evidence>
<proteinExistence type="predicted"/>
<keyword evidence="2" id="KW-0238">DNA-binding</keyword>